<dbReference type="InterPro" id="IPR005162">
    <property type="entry name" value="Retrotrans_gag_dom"/>
</dbReference>
<feature type="domain" description="Retrotransposon gag" evidence="1">
    <location>
        <begin position="14"/>
        <end position="88"/>
    </location>
</feature>
<organism evidence="2 3">
    <name type="scientific">Stylosanthes scabra</name>
    <dbReference type="NCBI Taxonomy" id="79078"/>
    <lineage>
        <taxon>Eukaryota</taxon>
        <taxon>Viridiplantae</taxon>
        <taxon>Streptophyta</taxon>
        <taxon>Embryophyta</taxon>
        <taxon>Tracheophyta</taxon>
        <taxon>Spermatophyta</taxon>
        <taxon>Magnoliopsida</taxon>
        <taxon>eudicotyledons</taxon>
        <taxon>Gunneridae</taxon>
        <taxon>Pentapetalae</taxon>
        <taxon>rosids</taxon>
        <taxon>fabids</taxon>
        <taxon>Fabales</taxon>
        <taxon>Fabaceae</taxon>
        <taxon>Papilionoideae</taxon>
        <taxon>50 kb inversion clade</taxon>
        <taxon>dalbergioids sensu lato</taxon>
        <taxon>Dalbergieae</taxon>
        <taxon>Pterocarpus clade</taxon>
        <taxon>Stylosanthes</taxon>
    </lineage>
</organism>
<dbReference type="EMBL" id="JASCZI010030547">
    <property type="protein sequence ID" value="MED6123520.1"/>
    <property type="molecule type" value="Genomic_DNA"/>
</dbReference>
<comment type="caution">
    <text evidence="2">The sequence shown here is derived from an EMBL/GenBank/DDBJ whole genome shotgun (WGS) entry which is preliminary data.</text>
</comment>
<dbReference type="PANTHER" id="PTHR33223:SF10">
    <property type="entry name" value="AMINOTRANSFERASE-LIKE PLANT MOBILE DOMAIN-CONTAINING PROTEIN"/>
    <property type="match status" value="1"/>
</dbReference>
<dbReference type="PANTHER" id="PTHR33223">
    <property type="entry name" value="CCHC-TYPE DOMAIN-CONTAINING PROTEIN"/>
    <property type="match status" value="1"/>
</dbReference>
<evidence type="ECO:0000313" key="2">
    <source>
        <dbReference type="EMBL" id="MED6123520.1"/>
    </source>
</evidence>
<reference evidence="2 3" key="1">
    <citation type="journal article" date="2023" name="Plants (Basel)">
        <title>Bridging the Gap: Combining Genomics and Transcriptomics Approaches to Understand Stylosanthes scabra, an Orphan Legume from the Brazilian Caatinga.</title>
        <authorList>
            <person name="Ferreira-Neto J.R.C."/>
            <person name="da Silva M.D."/>
            <person name="Binneck E."/>
            <person name="de Melo N.F."/>
            <person name="da Silva R.H."/>
            <person name="de Melo A.L.T.M."/>
            <person name="Pandolfi V."/>
            <person name="Bustamante F.O."/>
            <person name="Brasileiro-Vidal A.C."/>
            <person name="Benko-Iseppon A.M."/>
        </authorList>
    </citation>
    <scope>NUCLEOTIDE SEQUENCE [LARGE SCALE GENOMIC DNA]</scope>
    <source>
        <tissue evidence="2">Leaves</tissue>
    </source>
</reference>
<dbReference type="Pfam" id="PF03732">
    <property type="entry name" value="Retrotrans_gag"/>
    <property type="match status" value="1"/>
</dbReference>
<evidence type="ECO:0000313" key="3">
    <source>
        <dbReference type="Proteomes" id="UP001341840"/>
    </source>
</evidence>
<gene>
    <name evidence="2" type="ORF">PIB30_049934</name>
</gene>
<keyword evidence="3" id="KW-1185">Reference proteome</keyword>
<evidence type="ECO:0000259" key="1">
    <source>
        <dbReference type="Pfam" id="PF03732"/>
    </source>
</evidence>
<name>A0ABU6RHT7_9FABA</name>
<dbReference type="Proteomes" id="UP001341840">
    <property type="component" value="Unassembled WGS sequence"/>
</dbReference>
<accession>A0ABU6RHT7</accession>
<protein>
    <recommendedName>
        <fullName evidence="1">Retrotransposon gag domain-containing protein</fullName>
    </recommendedName>
</protein>
<sequence length="165" mass="18655">MVCNGAVDEIKCQAFPVTLTRLASQWFTSLSASSISIFFEVKELFLNEFTTSIDNTKHPINPVAVIQKPNETTRKFIKRFNAECKTIDGLVDAAASLCLTNGFATDDFRKQWTTKLVWSQKEMQVIDKEFIHHEKVNRVVAATKNLQAHMAPRGSGQTHNPRDKQ</sequence>
<proteinExistence type="predicted"/>